<dbReference type="InParanoid" id="A0A1Q5PU34"/>
<dbReference type="AlphaFoldDB" id="A0A1Q5PU34"/>
<sequence length="353" mass="38052">MSWDVDVIIPVHRADRAVGRAVASVLDHTQLRVRATVITHRLAPSQLADYSALAGREAVRFLQCDDAFPSAAAPRNLGLAAVEAKWVASVDSDDWLAPGALDHWVATGSRLDAAAVVPRHRRQGGGVVRTPPTRPGARVLDPVKDRLVYRVGHLGLTRRTAITELGLRYAEGLPVGEDLFFSYPLWFSGRRIVADRGPAYIVGDLGDHTSTGRAADVELASLDRYLTSPQWQALPDPARLAVAVKFLRGQIMSAITARAVGQLADSATRAHLQAAIRQVEAAVPAARAHLSVADNAVLTAVLDPAATGEQIAALAARRRATFMRPAGLRTPRLRHLWHRDSPLRFAGASALVR</sequence>
<evidence type="ECO:0000313" key="3">
    <source>
        <dbReference type="Proteomes" id="UP000185612"/>
    </source>
</evidence>
<dbReference type="RefSeq" id="WP_073826039.1">
    <property type="nucleotide sequence ID" value="NZ_MQVS01000013.1"/>
</dbReference>
<accession>A0A1Q5PU34</accession>
<dbReference type="InterPro" id="IPR001173">
    <property type="entry name" value="Glyco_trans_2-like"/>
</dbReference>
<dbReference type="EMBL" id="MQVS01000013">
    <property type="protein sequence ID" value="OKL50890.1"/>
    <property type="molecule type" value="Genomic_DNA"/>
</dbReference>
<dbReference type="Gene3D" id="3.90.550.10">
    <property type="entry name" value="Spore Coat Polysaccharide Biosynthesis Protein SpsA, Chain A"/>
    <property type="match status" value="1"/>
</dbReference>
<dbReference type="Proteomes" id="UP000185612">
    <property type="component" value="Unassembled WGS sequence"/>
</dbReference>
<dbReference type="OrthoDB" id="3192791at2"/>
<dbReference type="Pfam" id="PF00535">
    <property type="entry name" value="Glycos_transf_2"/>
    <property type="match status" value="1"/>
</dbReference>
<dbReference type="CDD" id="cd00761">
    <property type="entry name" value="Glyco_tranf_GTA_type"/>
    <property type="match status" value="1"/>
</dbReference>
<comment type="caution">
    <text evidence="2">The sequence shown here is derived from an EMBL/GenBank/DDBJ whole genome shotgun (WGS) entry which is preliminary data.</text>
</comment>
<evidence type="ECO:0000313" key="2">
    <source>
        <dbReference type="EMBL" id="OKL50890.1"/>
    </source>
</evidence>
<organism evidence="2 3">
    <name type="scientific">Buchananella hordeovulneris</name>
    <dbReference type="NCBI Taxonomy" id="52770"/>
    <lineage>
        <taxon>Bacteria</taxon>
        <taxon>Bacillati</taxon>
        <taxon>Actinomycetota</taxon>
        <taxon>Actinomycetes</taxon>
        <taxon>Actinomycetales</taxon>
        <taxon>Actinomycetaceae</taxon>
        <taxon>Buchananella</taxon>
    </lineage>
</organism>
<proteinExistence type="predicted"/>
<reference evidence="3" key="1">
    <citation type="submission" date="2016-12" db="EMBL/GenBank/DDBJ databases">
        <authorList>
            <person name="Meng X."/>
        </authorList>
    </citation>
    <scope>NUCLEOTIDE SEQUENCE [LARGE SCALE GENOMIC DNA]</scope>
    <source>
        <strain evidence="3">DSM 20732</strain>
    </source>
</reference>
<gene>
    <name evidence="2" type="ORF">BSZ40_10190</name>
</gene>
<protein>
    <recommendedName>
        <fullName evidence="1">Glycosyltransferase 2-like domain-containing protein</fullName>
    </recommendedName>
</protein>
<dbReference type="SUPFAM" id="SSF53448">
    <property type="entry name" value="Nucleotide-diphospho-sugar transferases"/>
    <property type="match status" value="1"/>
</dbReference>
<keyword evidence="3" id="KW-1185">Reference proteome</keyword>
<dbReference type="InterPro" id="IPR029044">
    <property type="entry name" value="Nucleotide-diphossugar_trans"/>
</dbReference>
<dbReference type="STRING" id="52770.BSZ40_10190"/>
<name>A0A1Q5PU34_9ACTO</name>
<evidence type="ECO:0000259" key="1">
    <source>
        <dbReference type="Pfam" id="PF00535"/>
    </source>
</evidence>
<feature type="domain" description="Glycosyltransferase 2-like" evidence="1">
    <location>
        <begin position="7"/>
        <end position="162"/>
    </location>
</feature>